<dbReference type="GO" id="GO:0015940">
    <property type="term" value="P:pantothenate biosynthetic process"/>
    <property type="evidence" value="ECO:0007669"/>
    <property type="project" value="UniProtKB-UniRule"/>
</dbReference>
<keyword evidence="4 8" id="KW-0566">Pantothenate biosynthesis</keyword>
<dbReference type="KEGG" id="fph:Fphi_1336"/>
<dbReference type="GO" id="GO:0032259">
    <property type="term" value="P:methylation"/>
    <property type="evidence" value="ECO:0007669"/>
    <property type="project" value="UniProtKB-KW"/>
</dbReference>
<accession>B0TY00</accession>
<feature type="binding site" evidence="8 10">
    <location>
        <position position="104"/>
    </location>
    <ligand>
        <name>3-methyl-2-oxobutanoate</name>
        <dbReference type="ChEBI" id="CHEBI:11851"/>
    </ligand>
</feature>
<feature type="binding site" evidence="8 10">
    <location>
        <position position="133"/>
    </location>
    <ligand>
        <name>3-methyl-2-oxobutanoate</name>
        <dbReference type="ChEBI" id="CHEBI:11851"/>
    </ligand>
</feature>
<comment type="pathway">
    <text evidence="1 8">Cofactor biosynthesis; (R)-pantothenate biosynthesis; (R)-pantoate from 3-methyl-2-oxobutanoate: step 1/2.</text>
</comment>
<evidence type="ECO:0000256" key="9">
    <source>
        <dbReference type="PIRSR" id="PIRSR000388-1"/>
    </source>
</evidence>
<dbReference type="NCBIfam" id="TIGR00222">
    <property type="entry name" value="panB"/>
    <property type="match status" value="1"/>
</dbReference>
<dbReference type="eggNOG" id="COG0413">
    <property type="taxonomic scope" value="Bacteria"/>
</dbReference>
<organism evidence="12">
    <name type="scientific">Francisella philomiragia subsp. philomiragia (strain ATCC 25017 / CCUG 19701 / FSC 153 / O#319-036)</name>
    <dbReference type="NCBI Taxonomy" id="484022"/>
    <lineage>
        <taxon>Bacteria</taxon>
        <taxon>Pseudomonadati</taxon>
        <taxon>Pseudomonadota</taxon>
        <taxon>Gammaproteobacteria</taxon>
        <taxon>Thiotrichales</taxon>
        <taxon>Francisellaceae</taxon>
        <taxon>Francisella</taxon>
    </lineage>
</organism>
<dbReference type="GO" id="GO:0000287">
    <property type="term" value="F:magnesium ion binding"/>
    <property type="evidence" value="ECO:0007669"/>
    <property type="project" value="TreeGrafter"/>
</dbReference>
<evidence type="ECO:0000256" key="6">
    <source>
        <dbReference type="ARBA" id="ARBA00022723"/>
    </source>
</evidence>
<evidence type="ECO:0000256" key="10">
    <source>
        <dbReference type="PIRSR" id="PIRSR000388-2"/>
    </source>
</evidence>
<dbReference type="Gene3D" id="3.20.20.60">
    <property type="entry name" value="Phosphoenolpyruvate-binding domains"/>
    <property type="match status" value="1"/>
</dbReference>
<evidence type="ECO:0000256" key="2">
    <source>
        <dbReference type="ARBA" id="ARBA00008676"/>
    </source>
</evidence>
<comment type="subcellular location">
    <subcellularLocation>
        <location evidence="8">Cytoplasm</location>
    </subcellularLocation>
</comment>
<dbReference type="Pfam" id="PF02548">
    <property type="entry name" value="Pantoate_transf"/>
    <property type="match status" value="1"/>
</dbReference>
<feature type="binding site" evidence="8 11">
    <location>
        <position position="104"/>
    </location>
    <ligand>
        <name>Mg(2+)</name>
        <dbReference type="ChEBI" id="CHEBI:18420"/>
    </ligand>
</feature>
<dbReference type="PANTHER" id="PTHR20881:SF0">
    <property type="entry name" value="3-METHYL-2-OXOBUTANOATE HYDROXYMETHYLTRANSFERASE"/>
    <property type="match status" value="1"/>
</dbReference>
<evidence type="ECO:0000256" key="3">
    <source>
        <dbReference type="ARBA" id="ARBA00011424"/>
    </source>
</evidence>
<dbReference type="SUPFAM" id="SSF51621">
    <property type="entry name" value="Phosphoenolpyruvate/pyruvate domain"/>
    <property type="match status" value="1"/>
</dbReference>
<dbReference type="CDD" id="cd06557">
    <property type="entry name" value="KPHMT-like"/>
    <property type="match status" value="1"/>
</dbReference>
<evidence type="ECO:0000256" key="7">
    <source>
        <dbReference type="ARBA" id="ARBA00056497"/>
    </source>
</evidence>
<evidence type="ECO:0000256" key="4">
    <source>
        <dbReference type="ARBA" id="ARBA00022655"/>
    </source>
</evidence>
<feature type="active site" description="Proton acceptor" evidence="8 9">
    <location>
        <position position="202"/>
    </location>
</feature>
<keyword evidence="12" id="KW-0489">Methyltransferase</keyword>
<comment type="subunit">
    <text evidence="3 8">Homodecamer; pentamer of dimers.</text>
</comment>
<sequence>MMISMMFLEPLLINFQTRRKDEMKSVLGFKKAKANREKISMVTCYDYTLAKIINSTDIDCILVGDSGGMVLLGKKNTTYTTLADIQFMTQAVANGATDKFIIADLPFMSYRQSLETTMQAVTALIQSGAHAVKLEGSSGNLDIIKHIVDSGVPVMGHIGMTPQFINSFGGFKVQGKTEEAAKHLLEEAKLLEQAGCFGIVLECIPTNIAKNITQNLNIPTIGIGAGSDTDGQILVLQDMLGMNTDFQPKFVKKYISASEIFSEAINTYVKETKANIFPTKEYSYDYC</sequence>
<dbReference type="InterPro" id="IPR040442">
    <property type="entry name" value="Pyrv_kinase-like_dom_sf"/>
</dbReference>
<dbReference type="EC" id="2.1.2.11" evidence="8"/>
<dbReference type="AlphaFoldDB" id="B0TY00"/>
<dbReference type="InterPro" id="IPR015813">
    <property type="entry name" value="Pyrv/PenolPyrv_kinase-like_dom"/>
</dbReference>
<reference evidence="12" key="1">
    <citation type="submission" date="2009-01" db="EMBL/GenBank/DDBJ databases">
        <title>Complete sequence of chromosome of Francisella philomiragia subsp. philomiragia ATCC 25017.</title>
        <authorList>
            <consortium name="US DOE Joint Genome Institute"/>
            <person name="Copeland A."/>
            <person name="Lucas S."/>
            <person name="Lapidus A."/>
            <person name="Barry K."/>
            <person name="Detter J.C."/>
            <person name="Glavina del Rio T."/>
            <person name="Hammon N."/>
            <person name="Israni S."/>
            <person name="Dalin E."/>
            <person name="Tice H."/>
            <person name="Pitluck S."/>
            <person name="Chain P."/>
            <person name="Malfatti S."/>
            <person name="Shin M."/>
            <person name="Vergez L."/>
            <person name="Schmutz J."/>
            <person name="Larimer F."/>
            <person name="Land M."/>
            <person name="Hauser L."/>
            <person name="Richardson P."/>
        </authorList>
    </citation>
    <scope>NUCLEOTIDE SEQUENCE</scope>
    <source>
        <strain evidence="12">ATCC 25017</strain>
    </source>
</reference>
<dbReference type="UniPathway" id="UPA00028">
    <property type="reaction ID" value="UER00003"/>
</dbReference>
<protein>
    <recommendedName>
        <fullName evidence="8">3-methyl-2-oxobutanoate hydroxymethyltransferase</fullName>
        <ecNumber evidence="8">2.1.2.11</ecNumber>
    </recommendedName>
    <alternativeName>
        <fullName evidence="8">Ketopantoate hydroxymethyltransferase</fullName>
        <shortName evidence="8">KPHMT</shortName>
    </alternativeName>
</protein>
<keyword evidence="6 8" id="KW-0479">Metal-binding</keyword>
<dbReference type="GO" id="GO:0005737">
    <property type="term" value="C:cytoplasm"/>
    <property type="evidence" value="ECO:0007669"/>
    <property type="project" value="UniProtKB-SubCell"/>
</dbReference>
<dbReference type="GO" id="GO:0008168">
    <property type="term" value="F:methyltransferase activity"/>
    <property type="evidence" value="ECO:0007669"/>
    <property type="project" value="UniProtKB-KW"/>
</dbReference>
<evidence type="ECO:0000313" key="12">
    <source>
        <dbReference type="EMBL" id="ABZ87561.1"/>
    </source>
</evidence>
<comment type="function">
    <text evidence="7 8">Catalyzes the reversible reaction in which hydroxymethyl group from 5,10-methylenetetrahydrofolate is transferred onto alpha-ketoisovalerate to form ketopantoate.</text>
</comment>
<dbReference type="PIRSF" id="PIRSF000388">
    <property type="entry name" value="Pantoate_hydroxy_MeTrfase"/>
    <property type="match status" value="1"/>
</dbReference>
<feature type="binding site" evidence="8 11">
    <location>
        <position position="65"/>
    </location>
    <ligand>
        <name>Mg(2+)</name>
        <dbReference type="ChEBI" id="CHEBI:18420"/>
    </ligand>
</feature>
<dbReference type="EMBL" id="CP000937">
    <property type="protein sequence ID" value="ABZ87561.1"/>
    <property type="molecule type" value="Genomic_DNA"/>
</dbReference>
<dbReference type="HAMAP" id="MF_00156">
    <property type="entry name" value="PanB"/>
    <property type="match status" value="1"/>
</dbReference>
<keyword evidence="5 8" id="KW-0808">Transferase</keyword>
<comment type="cofactor">
    <cofactor evidence="8 11">
        <name>Mg(2+)</name>
        <dbReference type="ChEBI" id="CHEBI:18420"/>
    </cofactor>
    <text evidence="8 11">Binds 1 Mg(2+) ion per subunit.</text>
</comment>
<evidence type="ECO:0000256" key="1">
    <source>
        <dbReference type="ARBA" id="ARBA00005033"/>
    </source>
</evidence>
<dbReference type="InterPro" id="IPR003700">
    <property type="entry name" value="Pantoate_hydroxy_MeTrfase"/>
</dbReference>
<dbReference type="PANTHER" id="PTHR20881">
    <property type="entry name" value="3-METHYL-2-OXOBUTANOATE HYDROXYMETHYLTRANSFERASE"/>
    <property type="match status" value="1"/>
</dbReference>
<name>B0TY00_FRAP2</name>
<gene>
    <name evidence="8" type="primary">panB</name>
    <name evidence="12" type="ordered locus">Fphi_1336</name>
</gene>
<comment type="similarity">
    <text evidence="2 8">Belongs to the PanB family.</text>
</comment>
<proteinExistence type="inferred from homology"/>
<dbReference type="GO" id="GO:0003864">
    <property type="term" value="F:3-methyl-2-oxobutanoate hydroxymethyltransferase activity"/>
    <property type="evidence" value="ECO:0007669"/>
    <property type="project" value="UniProtKB-UniRule"/>
</dbReference>
<evidence type="ECO:0000256" key="11">
    <source>
        <dbReference type="PIRSR" id="PIRSR000388-3"/>
    </source>
</evidence>
<comment type="catalytic activity">
    <reaction evidence="8">
        <text>(6R)-5,10-methylene-5,6,7,8-tetrahydrofolate + 3-methyl-2-oxobutanoate + H2O = 2-dehydropantoate + (6S)-5,6,7,8-tetrahydrofolate</text>
        <dbReference type="Rhea" id="RHEA:11824"/>
        <dbReference type="ChEBI" id="CHEBI:11561"/>
        <dbReference type="ChEBI" id="CHEBI:11851"/>
        <dbReference type="ChEBI" id="CHEBI:15377"/>
        <dbReference type="ChEBI" id="CHEBI:15636"/>
        <dbReference type="ChEBI" id="CHEBI:57453"/>
        <dbReference type="EC" id="2.1.2.11"/>
    </reaction>
</comment>
<keyword evidence="8" id="KW-0963">Cytoplasm</keyword>
<keyword evidence="8 11" id="KW-0460">Magnesium</keyword>
<dbReference type="HOGENOM" id="CLU_036645_1_0_6"/>
<feature type="binding site" evidence="8 11">
    <location>
        <position position="135"/>
    </location>
    <ligand>
        <name>Mg(2+)</name>
        <dbReference type="ChEBI" id="CHEBI:18420"/>
    </ligand>
</feature>
<feature type="binding site" evidence="8 10">
    <location>
        <begin position="65"/>
        <end position="66"/>
    </location>
    <ligand>
        <name>3-methyl-2-oxobutanoate</name>
        <dbReference type="ChEBI" id="CHEBI:11851"/>
    </ligand>
</feature>
<dbReference type="NCBIfam" id="NF001452">
    <property type="entry name" value="PRK00311.1"/>
    <property type="match status" value="1"/>
</dbReference>
<evidence type="ECO:0000256" key="8">
    <source>
        <dbReference type="HAMAP-Rule" id="MF_00156"/>
    </source>
</evidence>
<dbReference type="FunFam" id="3.20.20.60:FF:000003">
    <property type="entry name" value="3-methyl-2-oxobutanoate hydroxymethyltransferase"/>
    <property type="match status" value="1"/>
</dbReference>
<evidence type="ECO:0000256" key="5">
    <source>
        <dbReference type="ARBA" id="ARBA00022679"/>
    </source>
</evidence>